<evidence type="ECO:0000256" key="1">
    <source>
        <dbReference type="SAM" id="MobiDB-lite"/>
    </source>
</evidence>
<dbReference type="AlphaFoldDB" id="A0A6A4WIU7"/>
<protein>
    <submittedName>
        <fullName evidence="2">Uncharacterized protein</fullName>
    </submittedName>
</protein>
<gene>
    <name evidence="2" type="ORF">FJT64_024476</name>
</gene>
<dbReference type="EMBL" id="VIIS01000930">
    <property type="protein sequence ID" value="KAF0303550.1"/>
    <property type="molecule type" value="Genomic_DNA"/>
</dbReference>
<reference evidence="2 3" key="1">
    <citation type="submission" date="2019-07" db="EMBL/GenBank/DDBJ databases">
        <title>Draft genome assembly of a fouling barnacle, Amphibalanus amphitrite (Darwin, 1854): The first reference genome for Thecostraca.</title>
        <authorList>
            <person name="Kim W."/>
        </authorList>
    </citation>
    <scope>NUCLEOTIDE SEQUENCE [LARGE SCALE GENOMIC DNA]</scope>
    <source>
        <strain evidence="2">SNU_AA5</strain>
        <tissue evidence="2">Soma without cirri and trophi</tissue>
    </source>
</reference>
<evidence type="ECO:0000313" key="2">
    <source>
        <dbReference type="EMBL" id="KAF0303550.1"/>
    </source>
</evidence>
<feature type="compositionally biased region" description="Polar residues" evidence="1">
    <location>
        <begin position="66"/>
        <end position="80"/>
    </location>
</feature>
<feature type="region of interest" description="Disordered" evidence="1">
    <location>
        <begin position="66"/>
        <end position="96"/>
    </location>
</feature>
<keyword evidence="3" id="KW-1185">Reference proteome</keyword>
<name>A0A6A4WIU7_AMPAM</name>
<dbReference type="Proteomes" id="UP000440578">
    <property type="component" value="Unassembled WGS sequence"/>
</dbReference>
<proteinExistence type="predicted"/>
<sequence length="96" mass="10693">MCKKLTPLIQETREGCLYHAFRDDQDKASTACERVVQQPKPSIYAIDDHKWLYVLPTEETFSLQCTGQPNHQKGSDSTAPACSPCPQGARPWGIAT</sequence>
<dbReference type="OrthoDB" id="6624493at2759"/>
<evidence type="ECO:0000313" key="3">
    <source>
        <dbReference type="Proteomes" id="UP000440578"/>
    </source>
</evidence>
<organism evidence="2 3">
    <name type="scientific">Amphibalanus amphitrite</name>
    <name type="common">Striped barnacle</name>
    <name type="synonym">Balanus amphitrite</name>
    <dbReference type="NCBI Taxonomy" id="1232801"/>
    <lineage>
        <taxon>Eukaryota</taxon>
        <taxon>Metazoa</taxon>
        <taxon>Ecdysozoa</taxon>
        <taxon>Arthropoda</taxon>
        <taxon>Crustacea</taxon>
        <taxon>Multicrustacea</taxon>
        <taxon>Cirripedia</taxon>
        <taxon>Thoracica</taxon>
        <taxon>Thoracicalcarea</taxon>
        <taxon>Balanomorpha</taxon>
        <taxon>Balanoidea</taxon>
        <taxon>Balanidae</taxon>
        <taxon>Amphibalaninae</taxon>
        <taxon>Amphibalanus</taxon>
    </lineage>
</organism>
<comment type="caution">
    <text evidence="2">The sequence shown here is derived from an EMBL/GenBank/DDBJ whole genome shotgun (WGS) entry which is preliminary data.</text>
</comment>
<accession>A0A6A4WIU7</accession>